<organism evidence="6 7">
    <name type="scientific">Phyllobacterium zundukense</name>
    <dbReference type="NCBI Taxonomy" id="1867719"/>
    <lineage>
        <taxon>Bacteria</taxon>
        <taxon>Pseudomonadati</taxon>
        <taxon>Pseudomonadota</taxon>
        <taxon>Alphaproteobacteria</taxon>
        <taxon>Hyphomicrobiales</taxon>
        <taxon>Phyllobacteriaceae</taxon>
        <taxon>Phyllobacterium</taxon>
    </lineage>
</organism>
<dbReference type="NCBIfam" id="NF040696">
    <property type="entry name" value="isopcys_mtase"/>
    <property type="match status" value="1"/>
</dbReference>
<feature type="transmembrane region" description="Helical" evidence="5">
    <location>
        <begin position="43"/>
        <end position="65"/>
    </location>
</feature>
<dbReference type="PANTHER" id="PTHR43847">
    <property type="entry name" value="BLL3993 PROTEIN"/>
    <property type="match status" value="1"/>
</dbReference>
<keyword evidence="6" id="KW-0489">Methyltransferase</keyword>
<feature type="transmembrane region" description="Helical" evidence="5">
    <location>
        <begin position="134"/>
        <end position="163"/>
    </location>
</feature>
<keyword evidence="4 5" id="KW-0472">Membrane</keyword>
<gene>
    <name evidence="6" type="ORF">B5P45_11090</name>
</gene>
<dbReference type="GO" id="GO:0032259">
    <property type="term" value="P:methylation"/>
    <property type="evidence" value="ECO:0007669"/>
    <property type="project" value="UniProtKB-KW"/>
</dbReference>
<dbReference type="GO" id="GO:0016020">
    <property type="term" value="C:membrane"/>
    <property type="evidence" value="ECO:0007669"/>
    <property type="project" value="UniProtKB-SubCell"/>
</dbReference>
<feature type="transmembrane region" description="Helical" evidence="5">
    <location>
        <begin position="77"/>
        <end position="96"/>
    </location>
</feature>
<dbReference type="PANTHER" id="PTHR43847:SF1">
    <property type="entry name" value="BLL3993 PROTEIN"/>
    <property type="match status" value="1"/>
</dbReference>
<evidence type="ECO:0000313" key="7">
    <source>
        <dbReference type="Proteomes" id="UP000232163"/>
    </source>
</evidence>
<dbReference type="EMBL" id="MZMT01000026">
    <property type="protein sequence ID" value="PIO44905.1"/>
    <property type="molecule type" value="Genomic_DNA"/>
</dbReference>
<evidence type="ECO:0000313" key="6">
    <source>
        <dbReference type="EMBL" id="PIO44905.1"/>
    </source>
</evidence>
<comment type="subcellular location">
    <subcellularLocation>
        <location evidence="1">Membrane</location>
        <topology evidence="1">Multi-pass membrane protein</topology>
    </subcellularLocation>
</comment>
<dbReference type="OrthoDB" id="9816156at2"/>
<dbReference type="RefSeq" id="WP_099998151.1">
    <property type="nucleotide sequence ID" value="NZ_CP017940.1"/>
</dbReference>
<accession>A0A2N9VZI7</accession>
<dbReference type="InterPro" id="IPR054851">
    <property type="entry name" value="Isoprenylcys_mtase"/>
</dbReference>
<keyword evidence="2 5" id="KW-0812">Transmembrane</keyword>
<keyword evidence="6" id="KW-0808">Transferase</keyword>
<dbReference type="Gene3D" id="1.20.120.1630">
    <property type="match status" value="1"/>
</dbReference>
<reference evidence="6 7" key="1">
    <citation type="journal article" date="2017" name="Int J Environ Stud">
        <title>Does the Miocene-Pliocene relict legume Oxytropis triphylla form nitrogen-fixing nodules with a combination of bacterial strains?</title>
        <authorList>
            <person name="Safronova V."/>
            <person name="Belimov A."/>
            <person name="Sazanova A."/>
            <person name="Kuznetsova I."/>
            <person name="Popova J."/>
            <person name="Andronov E."/>
            <person name="Verkhozina A."/>
            <person name="Tikhonovich I."/>
        </authorList>
    </citation>
    <scope>NUCLEOTIDE SEQUENCE [LARGE SCALE GENOMIC DNA]</scope>
    <source>
        <strain evidence="6 7">Tri-38</strain>
    </source>
</reference>
<name>A0A2N9VZI7_9HYPH</name>
<dbReference type="GO" id="GO:0004671">
    <property type="term" value="F:protein C-terminal S-isoprenylcysteine carboxyl O-methyltransferase activity"/>
    <property type="evidence" value="ECO:0007669"/>
    <property type="project" value="InterPro"/>
</dbReference>
<evidence type="ECO:0000256" key="5">
    <source>
        <dbReference type="SAM" id="Phobius"/>
    </source>
</evidence>
<evidence type="ECO:0000256" key="3">
    <source>
        <dbReference type="ARBA" id="ARBA00022989"/>
    </source>
</evidence>
<dbReference type="Proteomes" id="UP000232163">
    <property type="component" value="Unassembled WGS sequence"/>
</dbReference>
<dbReference type="Pfam" id="PF04140">
    <property type="entry name" value="ICMT"/>
    <property type="match status" value="1"/>
</dbReference>
<comment type="caution">
    <text evidence="6">The sequence shown here is derived from an EMBL/GenBank/DDBJ whole genome shotgun (WGS) entry which is preliminary data.</text>
</comment>
<dbReference type="InterPro" id="IPR007269">
    <property type="entry name" value="ICMT_MeTrfase"/>
</dbReference>
<dbReference type="AlphaFoldDB" id="A0A2N9VZI7"/>
<evidence type="ECO:0000256" key="1">
    <source>
        <dbReference type="ARBA" id="ARBA00004141"/>
    </source>
</evidence>
<evidence type="ECO:0000256" key="4">
    <source>
        <dbReference type="ARBA" id="ARBA00023136"/>
    </source>
</evidence>
<keyword evidence="3 5" id="KW-1133">Transmembrane helix</keyword>
<feature type="transmembrane region" description="Helical" evidence="5">
    <location>
        <begin position="6"/>
        <end position="22"/>
    </location>
</feature>
<protein>
    <submittedName>
        <fullName evidence="6">Methyltransferase</fullName>
    </submittedName>
</protein>
<proteinExistence type="predicted"/>
<keyword evidence="7" id="KW-1185">Reference proteome</keyword>
<dbReference type="InterPro" id="IPR052527">
    <property type="entry name" value="Metal_cation-efflux_comp"/>
</dbReference>
<sequence length="196" mass="22476">MISLVTAGKALWVLLVASWYLLRRPFDRRARRAKLTVDRRRGADMIRLAISLTGLGIIPVIYIVTGQPRFASYQANPLLFTLGILTGIAALVLFRLTHKALGQMWSVSLQLKQDHKLITTGIYKRVRHPMYTAFWLMALTQALLLPNYVAGLAGLVGFGFLFFSRIRPEEAMMEEAFGDEYHRYRARTWRVLPFVY</sequence>
<evidence type="ECO:0000256" key="2">
    <source>
        <dbReference type="ARBA" id="ARBA00022692"/>
    </source>
</evidence>